<accession>U6GQI4</accession>
<keyword evidence="4 9" id="KW-0032">Aminotransferase</keyword>
<keyword evidence="10" id="KW-1185">Reference proteome</keyword>
<keyword evidence="5 9" id="KW-0808">Transferase</keyword>
<feature type="domain" description="Aminotransferase class I/classII large" evidence="8">
    <location>
        <begin position="109"/>
        <end position="175"/>
    </location>
</feature>
<dbReference type="VEuPathDB" id="ToxoDB:EAH_00063420"/>
<dbReference type="PANTHER" id="PTHR11879">
    <property type="entry name" value="ASPARTATE AMINOTRANSFERASE"/>
    <property type="match status" value="1"/>
</dbReference>
<protein>
    <submittedName>
        <fullName evidence="9">Aspartate aminotransferase, putative</fullName>
    </submittedName>
</protein>
<evidence type="ECO:0000259" key="8">
    <source>
        <dbReference type="Pfam" id="PF00155"/>
    </source>
</evidence>
<dbReference type="PANTHER" id="PTHR11879:SF22">
    <property type="entry name" value="ASPARTATE AMINOTRANSFERASE, MITOCHONDRIAL"/>
    <property type="match status" value="1"/>
</dbReference>
<dbReference type="GO" id="GO:0030170">
    <property type="term" value="F:pyridoxal phosphate binding"/>
    <property type="evidence" value="ECO:0007669"/>
    <property type="project" value="InterPro"/>
</dbReference>
<feature type="region of interest" description="Disordered" evidence="7">
    <location>
        <begin position="1"/>
        <end position="38"/>
    </location>
</feature>
<evidence type="ECO:0000256" key="1">
    <source>
        <dbReference type="ARBA" id="ARBA00001933"/>
    </source>
</evidence>
<evidence type="ECO:0000256" key="7">
    <source>
        <dbReference type="SAM" id="MobiDB-lite"/>
    </source>
</evidence>
<evidence type="ECO:0000313" key="9">
    <source>
        <dbReference type="EMBL" id="CDI81837.1"/>
    </source>
</evidence>
<dbReference type="AlphaFoldDB" id="U6GQI4"/>
<comment type="subunit">
    <text evidence="3">Homodimer.</text>
</comment>
<dbReference type="GeneID" id="25274412"/>
<dbReference type="OMA" id="PYWDEAT"/>
<dbReference type="InterPro" id="IPR015424">
    <property type="entry name" value="PyrdxlP-dep_Trfase"/>
</dbReference>
<evidence type="ECO:0000256" key="6">
    <source>
        <dbReference type="ARBA" id="ARBA00022898"/>
    </source>
</evidence>
<name>U6GQI4_EIMAC</name>
<dbReference type="GO" id="GO:0004069">
    <property type="term" value="F:L-aspartate:2-oxoglutarate aminotransferase activity"/>
    <property type="evidence" value="ECO:0007669"/>
    <property type="project" value="UniProtKB-EC"/>
</dbReference>
<evidence type="ECO:0000256" key="3">
    <source>
        <dbReference type="ARBA" id="ARBA00011738"/>
    </source>
</evidence>
<dbReference type="OrthoDB" id="6752799at2759"/>
<evidence type="ECO:0000313" key="10">
    <source>
        <dbReference type="Proteomes" id="UP000018050"/>
    </source>
</evidence>
<dbReference type="Pfam" id="PF00155">
    <property type="entry name" value="Aminotran_1_2"/>
    <property type="match status" value="1"/>
</dbReference>
<dbReference type="SUPFAM" id="SSF53383">
    <property type="entry name" value="PLP-dependent transferases"/>
    <property type="match status" value="1"/>
</dbReference>
<dbReference type="InterPro" id="IPR015422">
    <property type="entry name" value="PyrdxlP-dep_Trfase_small"/>
</dbReference>
<dbReference type="GO" id="GO:0006520">
    <property type="term" value="P:amino acid metabolic process"/>
    <property type="evidence" value="ECO:0007669"/>
    <property type="project" value="InterPro"/>
</dbReference>
<gene>
    <name evidence="9" type="ORF">EAH_00063420</name>
</gene>
<dbReference type="Gene3D" id="3.40.640.10">
    <property type="entry name" value="Type I PLP-dependent aspartate aminotransferase-like (Major domain)"/>
    <property type="match status" value="1"/>
</dbReference>
<dbReference type="InterPro" id="IPR015421">
    <property type="entry name" value="PyrdxlP-dep_Trfase_major"/>
</dbReference>
<dbReference type="EMBL" id="HG671845">
    <property type="protein sequence ID" value="CDI81837.1"/>
    <property type="molecule type" value="Genomic_DNA"/>
</dbReference>
<comment type="cofactor">
    <cofactor evidence="1">
        <name>pyridoxal 5'-phosphate</name>
        <dbReference type="ChEBI" id="CHEBI:597326"/>
    </cofactor>
</comment>
<dbReference type="Gene3D" id="3.90.1150.10">
    <property type="entry name" value="Aspartate Aminotransferase, domain 1"/>
    <property type="match status" value="1"/>
</dbReference>
<dbReference type="GO" id="GO:0005739">
    <property type="term" value="C:mitochondrion"/>
    <property type="evidence" value="ECO:0007669"/>
    <property type="project" value="TreeGrafter"/>
</dbReference>
<reference evidence="9" key="2">
    <citation type="submission" date="2013-10" db="EMBL/GenBank/DDBJ databases">
        <authorList>
            <person name="Aslett M."/>
        </authorList>
    </citation>
    <scope>NUCLEOTIDE SEQUENCE</scope>
    <source>
        <strain evidence="9">Houghton</strain>
    </source>
</reference>
<comment type="similarity">
    <text evidence="2">Belongs to the class-I pyridoxal-phosphate-dependent aminotransferase family.</text>
</comment>
<dbReference type="InterPro" id="IPR004839">
    <property type="entry name" value="Aminotransferase_I/II_large"/>
</dbReference>
<dbReference type="RefSeq" id="XP_013248581.1">
    <property type="nucleotide sequence ID" value="XM_013393127.1"/>
</dbReference>
<organism evidence="9 10">
    <name type="scientific">Eimeria acervulina</name>
    <name type="common">Coccidian parasite</name>
    <dbReference type="NCBI Taxonomy" id="5801"/>
    <lineage>
        <taxon>Eukaryota</taxon>
        <taxon>Sar</taxon>
        <taxon>Alveolata</taxon>
        <taxon>Apicomplexa</taxon>
        <taxon>Conoidasida</taxon>
        <taxon>Coccidia</taxon>
        <taxon>Eucoccidiorida</taxon>
        <taxon>Eimeriorina</taxon>
        <taxon>Eimeriidae</taxon>
        <taxon>Eimeria</taxon>
    </lineage>
</organism>
<reference evidence="9" key="1">
    <citation type="submission" date="2013-10" db="EMBL/GenBank/DDBJ databases">
        <title>Genomic analysis of the causative agents of coccidiosis in chickens.</title>
        <authorList>
            <person name="Reid A.J."/>
            <person name="Blake D."/>
            <person name="Billington K."/>
            <person name="Browne H."/>
            <person name="Dunn M."/>
            <person name="Hung S."/>
            <person name="Kawahara F."/>
            <person name="Miranda-Saavedra D."/>
            <person name="Mourier T."/>
            <person name="Nagra H."/>
            <person name="Otto T.D."/>
            <person name="Rawlings N."/>
            <person name="Sanchez A."/>
            <person name="Sanders M."/>
            <person name="Subramaniam C."/>
            <person name="Tay Y."/>
            <person name="Dear P."/>
            <person name="Doerig C."/>
            <person name="Gruber A."/>
            <person name="Parkinson J."/>
            <person name="Shirley M."/>
            <person name="Wan K.L."/>
            <person name="Berriman M."/>
            <person name="Tomley F."/>
            <person name="Pain A."/>
        </authorList>
    </citation>
    <scope>NUCLEOTIDE SEQUENCE</scope>
    <source>
        <strain evidence="9">Houghton</strain>
    </source>
</reference>
<dbReference type="InterPro" id="IPR000796">
    <property type="entry name" value="Asp_trans"/>
</dbReference>
<sequence>MVVTETERRKKKTKGDRKETREGDSSPPENMSLFSSVPVAPPDPILGTALAFKADPSPQKINLGIGAYRTDEGKPYVFSVVRKAEAEILKDESLDKEYLPIDGLPELKQTVFLSNPTWSNHHNVFGPGSGLTIREYPYWDEATKGVDFDGLIKALKEAPPKSVVVLHACAHNPTAQGCLYIVHLCPEP</sequence>
<evidence type="ECO:0000256" key="5">
    <source>
        <dbReference type="ARBA" id="ARBA00022679"/>
    </source>
</evidence>
<keyword evidence="6" id="KW-0663">Pyridoxal phosphate</keyword>
<evidence type="ECO:0000256" key="4">
    <source>
        <dbReference type="ARBA" id="ARBA00022576"/>
    </source>
</evidence>
<evidence type="ECO:0000256" key="2">
    <source>
        <dbReference type="ARBA" id="ARBA00007441"/>
    </source>
</evidence>
<proteinExistence type="inferred from homology"/>
<dbReference type="Proteomes" id="UP000018050">
    <property type="component" value="Unassembled WGS sequence"/>
</dbReference>